<evidence type="ECO:0000259" key="1">
    <source>
        <dbReference type="Pfam" id="PF03732"/>
    </source>
</evidence>
<organism evidence="2 3">
    <name type="scientific">Cardamine amara subsp. amara</name>
    <dbReference type="NCBI Taxonomy" id="228776"/>
    <lineage>
        <taxon>Eukaryota</taxon>
        <taxon>Viridiplantae</taxon>
        <taxon>Streptophyta</taxon>
        <taxon>Embryophyta</taxon>
        <taxon>Tracheophyta</taxon>
        <taxon>Spermatophyta</taxon>
        <taxon>Magnoliopsida</taxon>
        <taxon>eudicotyledons</taxon>
        <taxon>Gunneridae</taxon>
        <taxon>Pentapetalae</taxon>
        <taxon>rosids</taxon>
        <taxon>malvids</taxon>
        <taxon>Brassicales</taxon>
        <taxon>Brassicaceae</taxon>
        <taxon>Cardamineae</taxon>
        <taxon>Cardamine</taxon>
    </lineage>
</organism>
<feature type="domain" description="Retrotransposon gag" evidence="1">
    <location>
        <begin position="18"/>
        <end position="115"/>
    </location>
</feature>
<dbReference type="InterPro" id="IPR005162">
    <property type="entry name" value="Retrotrans_gag_dom"/>
</dbReference>
<accession>A0ABD1A2J3</accession>
<gene>
    <name evidence="2" type="ORF">V5N11_013642</name>
</gene>
<dbReference type="EMBL" id="JBANAX010000680">
    <property type="protein sequence ID" value="KAL1197954.1"/>
    <property type="molecule type" value="Genomic_DNA"/>
</dbReference>
<reference evidence="2 3" key="1">
    <citation type="submission" date="2024-04" db="EMBL/GenBank/DDBJ databases">
        <title>Genome assembly C_amara_ONT_v2.</title>
        <authorList>
            <person name="Yant L."/>
            <person name="Moore C."/>
            <person name="Slenker M."/>
        </authorList>
    </citation>
    <scope>NUCLEOTIDE SEQUENCE [LARGE SCALE GENOMIC DNA]</scope>
    <source>
        <tissue evidence="2">Leaf</tissue>
    </source>
</reference>
<dbReference type="Pfam" id="PF03732">
    <property type="entry name" value="Retrotrans_gag"/>
    <property type="match status" value="1"/>
</dbReference>
<sequence>MDHIFDCHEYTEPRKVAYAAAQFTDHALTWWDRDLSDRRRRHEDMIPLWDVMKFVERPRYVPPLYHRNFQKRLRKLQQGNCSIEEYYDQFEHLRNRLQLDESEETLMAQILDGMQDRIVLKVE</sequence>
<proteinExistence type="predicted"/>
<dbReference type="Proteomes" id="UP001558713">
    <property type="component" value="Unassembled WGS sequence"/>
</dbReference>
<protein>
    <recommendedName>
        <fullName evidence="1">Retrotransposon gag domain-containing protein</fullName>
    </recommendedName>
</protein>
<dbReference type="PANTHER" id="PTHR35046:SF26">
    <property type="entry name" value="RNA-DIRECTED DNA POLYMERASE"/>
    <property type="match status" value="1"/>
</dbReference>
<dbReference type="PANTHER" id="PTHR35046">
    <property type="entry name" value="ZINC KNUCKLE (CCHC-TYPE) FAMILY PROTEIN"/>
    <property type="match status" value="1"/>
</dbReference>
<name>A0ABD1A2J3_CARAN</name>
<evidence type="ECO:0000313" key="2">
    <source>
        <dbReference type="EMBL" id="KAL1197954.1"/>
    </source>
</evidence>
<evidence type="ECO:0000313" key="3">
    <source>
        <dbReference type="Proteomes" id="UP001558713"/>
    </source>
</evidence>
<keyword evidence="3" id="KW-1185">Reference proteome</keyword>
<comment type="caution">
    <text evidence="2">The sequence shown here is derived from an EMBL/GenBank/DDBJ whole genome shotgun (WGS) entry which is preliminary data.</text>
</comment>
<dbReference type="AlphaFoldDB" id="A0ABD1A2J3"/>